<gene>
    <name evidence="2" type="ORF">CPELLU_LOCUS15502</name>
</gene>
<sequence>STSEDEISFTISTIFKTLKTNLPKRQTSVNKYITCSLSKKNKLHFENLILYIIISNGLPFTFIENYEMQKLAKDILQHASEDKIEVTAAFNSWTNIKQEHLFDIKLLIKDIMNSVKEKNIIINCYVSNSANKYAAASSKDRMKKDKTQEYRAQEDRAQEDKAQEDRAQKEITEYFLCIMNNINDKELGNNEITNKELEFELGRCITYFADDSSAK</sequence>
<reference evidence="2" key="1">
    <citation type="submission" date="2021-06" db="EMBL/GenBank/DDBJ databases">
        <authorList>
            <person name="Kallberg Y."/>
            <person name="Tangrot J."/>
            <person name="Rosling A."/>
        </authorList>
    </citation>
    <scope>NUCLEOTIDE SEQUENCE</scope>
    <source>
        <strain evidence="2">FL966</strain>
    </source>
</reference>
<organism evidence="2 3">
    <name type="scientific">Cetraspora pellucida</name>
    <dbReference type="NCBI Taxonomy" id="1433469"/>
    <lineage>
        <taxon>Eukaryota</taxon>
        <taxon>Fungi</taxon>
        <taxon>Fungi incertae sedis</taxon>
        <taxon>Mucoromycota</taxon>
        <taxon>Glomeromycotina</taxon>
        <taxon>Glomeromycetes</taxon>
        <taxon>Diversisporales</taxon>
        <taxon>Gigasporaceae</taxon>
        <taxon>Cetraspora</taxon>
    </lineage>
</organism>
<feature type="region of interest" description="Disordered" evidence="1">
    <location>
        <begin position="137"/>
        <end position="165"/>
    </location>
</feature>
<proteinExistence type="predicted"/>
<evidence type="ECO:0000256" key="1">
    <source>
        <dbReference type="SAM" id="MobiDB-lite"/>
    </source>
</evidence>
<dbReference type="Proteomes" id="UP000789759">
    <property type="component" value="Unassembled WGS sequence"/>
</dbReference>
<evidence type="ECO:0000313" key="3">
    <source>
        <dbReference type="Proteomes" id="UP000789759"/>
    </source>
</evidence>
<dbReference type="EMBL" id="CAJVQA010020566">
    <property type="protein sequence ID" value="CAG8764404.1"/>
    <property type="molecule type" value="Genomic_DNA"/>
</dbReference>
<feature type="compositionally biased region" description="Basic and acidic residues" evidence="1">
    <location>
        <begin position="138"/>
        <end position="165"/>
    </location>
</feature>
<evidence type="ECO:0000313" key="2">
    <source>
        <dbReference type="EMBL" id="CAG8764404.1"/>
    </source>
</evidence>
<accession>A0A9N9J5X2</accession>
<protein>
    <submittedName>
        <fullName evidence="2">21002_t:CDS:1</fullName>
    </submittedName>
</protein>
<keyword evidence="3" id="KW-1185">Reference proteome</keyword>
<feature type="non-terminal residue" evidence="2">
    <location>
        <position position="215"/>
    </location>
</feature>
<comment type="caution">
    <text evidence="2">The sequence shown here is derived from an EMBL/GenBank/DDBJ whole genome shotgun (WGS) entry which is preliminary data.</text>
</comment>
<name>A0A9N9J5X2_9GLOM</name>
<dbReference type="AlphaFoldDB" id="A0A9N9J5X2"/>